<dbReference type="Pfam" id="PF10181">
    <property type="entry name" value="PIG-H"/>
    <property type="match status" value="1"/>
</dbReference>
<organism evidence="5 6">
    <name type="scientific">Trametes pubescens</name>
    <name type="common">White-rot fungus</name>
    <dbReference type="NCBI Taxonomy" id="154538"/>
    <lineage>
        <taxon>Eukaryota</taxon>
        <taxon>Fungi</taxon>
        <taxon>Dikarya</taxon>
        <taxon>Basidiomycota</taxon>
        <taxon>Agaricomycotina</taxon>
        <taxon>Agaricomycetes</taxon>
        <taxon>Polyporales</taxon>
        <taxon>Polyporaceae</taxon>
        <taxon>Trametes</taxon>
    </lineage>
</organism>
<name>A0A1M2W439_TRAPU</name>
<comment type="similarity">
    <text evidence="2">Belongs to the PIGH family.</text>
</comment>
<comment type="pathway">
    <text evidence="1">Glycolipid biosynthesis; glycosylphosphatidylinositol-anchor biosynthesis.</text>
</comment>
<dbReference type="OrthoDB" id="6256716at2759"/>
<feature type="domain" description="Phosphatidylinositol N-acetylglucosaminyltransferase subunit H conserved" evidence="4">
    <location>
        <begin position="1"/>
        <end position="64"/>
    </location>
</feature>
<dbReference type="InterPro" id="IPR019328">
    <property type="entry name" value="PIGH-H_dom"/>
</dbReference>
<dbReference type="UniPathway" id="UPA00196"/>
<dbReference type="GO" id="GO:0006506">
    <property type="term" value="P:GPI anchor biosynthetic process"/>
    <property type="evidence" value="ECO:0007669"/>
    <property type="project" value="UniProtKB-UniPathway"/>
</dbReference>
<dbReference type="GO" id="GO:0000506">
    <property type="term" value="C:glycosylphosphatidylinositol-N-acetylglucosaminyltransferase (GPI-GnT) complex"/>
    <property type="evidence" value="ECO:0007669"/>
    <property type="project" value="InterPro"/>
</dbReference>
<evidence type="ECO:0000256" key="1">
    <source>
        <dbReference type="ARBA" id="ARBA00004687"/>
    </source>
</evidence>
<accession>A0A1M2W439</accession>
<dbReference type="STRING" id="154538.A0A1M2W439"/>
<comment type="caution">
    <text evidence="5">The sequence shown here is derived from an EMBL/GenBank/DDBJ whole genome shotgun (WGS) entry which is preliminary data.</text>
</comment>
<feature type="region of interest" description="Disordered" evidence="3">
    <location>
        <begin position="87"/>
        <end position="113"/>
    </location>
</feature>
<dbReference type="Proteomes" id="UP000184267">
    <property type="component" value="Unassembled WGS sequence"/>
</dbReference>
<evidence type="ECO:0000313" key="6">
    <source>
        <dbReference type="Proteomes" id="UP000184267"/>
    </source>
</evidence>
<evidence type="ECO:0000256" key="3">
    <source>
        <dbReference type="SAM" id="MobiDB-lite"/>
    </source>
</evidence>
<evidence type="ECO:0000313" key="5">
    <source>
        <dbReference type="EMBL" id="OJT14618.1"/>
    </source>
</evidence>
<protein>
    <recommendedName>
        <fullName evidence="4">Phosphatidylinositol N-acetylglucosaminyltransferase subunit H conserved domain-containing protein</fullName>
    </recommendedName>
</protein>
<dbReference type="PANTHER" id="PTHR15231:SF1">
    <property type="entry name" value="PHOSPHATIDYLINOSITOL N-ACETYLGLUCOSAMINYLTRANSFERASE SUBUNIT H"/>
    <property type="match status" value="1"/>
</dbReference>
<dbReference type="EMBL" id="MNAD01000276">
    <property type="protein sequence ID" value="OJT14618.1"/>
    <property type="molecule type" value="Genomic_DNA"/>
</dbReference>
<sequence length="113" mass="12911">MGIQLEAHRGLFGYPLFAARRFIPWSSLEDFLINEGIRGWDIRYYLVALHRTQQDALKLDVAFEAILPRFPILLEVYHGVQEALHNENERANSQIHSTDDSSRSASTDNGANK</sequence>
<dbReference type="InterPro" id="IPR044215">
    <property type="entry name" value="PIG-H"/>
</dbReference>
<keyword evidence="6" id="KW-1185">Reference proteome</keyword>
<dbReference type="PANTHER" id="PTHR15231">
    <property type="entry name" value="PHOSPHATIDYLINOSITOL N-ACETYLGLUCOSAMINYLTRANSFERASE SUBUNIT H"/>
    <property type="match status" value="1"/>
</dbReference>
<feature type="compositionally biased region" description="Low complexity" evidence="3">
    <location>
        <begin position="103"/>
        <end position="113"/>
    </location>
</feature>
<dbReference type="AlphaFoldDB" id="A0A1M2W439"/>
<reference evidence="5 6" key="1">
    <citation type="submission" date="2016-10" db="EMBL/GenBank/DDBJ databases">
        <title>Genome sequence of the basidiomycete white-rot fungus Trametes pubescens.</title>
        <authorList>
            <person name="Makela M.R."/>
            <person name="Granchi Z."/>
            <person name="Peng M."/>
            <person name="De Vries R.P."/>
            <person name="Grigoriev I."/>
            <person name="Riley R."/>
            <person name="Hilden K."/>
        </authorList>
    </citation>
    <scope>NUCLEOTIDE SEQUENCE [LARGE SCALE GENOMIC DNA]</scope>
    <source>
        <strain evidence="5 6">FBCC735</strain>
    </source>
</reference>
<proteinExistence type="inferred from homology"/>
<evidence type="ECO:0000259" key="4">
    <source>
        <dbReference type="Pfam" id="PF10181"/>
    </source>
</evidence>
<evidence type="ECO:0000256" key="2">
    <source>
        <dbReference type="ARBA" id="ARBA00009610"/>
    </source>
</evidence>
<gene>
    <name evidence="5" type="ORF">TRAPUB_8864</name>
</gene>